<dbReference type="HOGENOM" id="CLU_199063_0_0_6"/>
<reference evidence="2 3" key="1">
    <citation type="submission" date="2011-04" db="EMBL/GenBank/DDBJ databases">
        <title>Complete sequence of Pseudomonas fulva 12-X.</title>
        <authorList>
            <consortium name="US DOE Joint Genome Institute"/>
            <person name="Lucas S."/>
            <person name="Han J."/>
            <person name="Lapidus A."/>
            <person name="Cheng J.-F."/>
            <person name="Goodwin L."/>
            <person name="Pitluck S."/>
            <person name="Peters L."/>
            <person name="Mikhailova N."/>
            <person name="Pagani I."/>
            <person name="Davenport K."/>
            <person name="Han C."/>
            <person name="Tapia R."/>
            <person name="Land M."/>
            <person name="Hauser L."/>
            <person name="Kyrpides N."/>
            <person name="Ivanova N."/>
            <person name="Pagani I."/>
            <person name="Lcollab F.I."/>
            <person name="Woyke T."/>
        </authorList>
    </citation>
    <scope>NUCLEOTIDE SEQUENCE [LARGE SCALE GENOMIC DNA]</scope>
    <source>
        <strain evidence="3">12-X</strain>
    </source>
</reference>
<dbReference type="STRING" id="743720.Psefu_3537"/>
<dbReference type="OrthoDB" id="7017559at2"/>
<feature type="signal peptide" evidence="1">
    <location>
        <begin position="1"/>
        <end position="21"/>
    </location>
</feature>
<name>F6ADC2_PSEF1</name>
<dbReference type="AlphaFoldDB" id="F6ADC2"/>
<sequence length="72" mass="7616">MSLGVARGIFLVAALSVSAFAAASWYEPGPGVVTSTQRSNCLSPKIKRVTQVSPEANQNLLILVMGLSQARR</sequence>
<keyword evidence="3" id="KW-1185">Reference proteome</keyword>
<dbReference type="EMBL" id="CP002727">
    <property type="protein sequence ID" value="AEF23499.1"/>
    <property type="molecule type" value="Genomic_DNA"/>
</dbReference>
<dbReference type="KEGG" id="pfv:Psefu_3537"/>
<evidence type="ECO:0000256" key="1">
    <source>
        <dbReference type="SAM" id="SignalP"/>
    </source>
</evidence>
<dbReference type="Proteomes" id="UP000000686">
    <property type="component" value="Chromosome"/>
</dbReference>
<feature type="chain" id="PRO_5003332842" evidence="1">
    <location>
        <begin position="22"/>
        <end position="72"/>
    </location>
</feature>
<evidence type="ECO:0000313" key="2">
    <source>
        <dbReference type="EMBL" id="AEF23499.1"/>
    </source>
</evidence>
<dbReference type="eggNOG" id="ENOG5031QFK">
    <property type="taxonomic scope" value="Bacteria"/>
</dbReference>
<protein>
    <submittedName>
        <fullName evidence="2">Uncharacterized protein</fullName>
    </submittedName>
</protein>
<dbReference type="RefSeq" id="WP_013792623.1">
    <property type="nucleotide sequence ID" value="NC_015556.1"/>
</dbReference>
<proteinExistence type="predicted"/>
<accession>F6ADC2</accession>
<gene>
    <name evidence="2" type="ordered locus">Psefu_3537</name>
</gene>
<evidence type="ECO:0000313" key="3">
    <source>
        <dbReference type="Proteomes" id="UP000000686"/>
    </source>
</evidence>
<keyword evidence="1" id="KW-0732">Signal</keyword>
<organism evidence="2 3">
    <name type="scientific">Pseudomonas fulva (strain 12-X)</name>
    <dbReference type="NCBI Taxonomy" id="743720"/>
    <lineage>
        <taxon>Bacteria</taxon>
        <taxon>Pseudomonadati</taxon>
        <taxon>Pseudomonadota</taxon>
        <taxon>Gammaproteobacteria</taxon>
        <taxon>Pseudomonadales</taxon>
        <taxon>Pseudomonadaceae</taxon>
        <taxon>Pseudomonas</taxon>
    </lineage>
</organism>